<sequence>MSLKGFFKNKKNIVIVCLSIGLIGSMINTSNHRDKVNQ</sequence>
<feature type="transmembrane region" description="Helical" evidence="1">
    <location>
        <begin position="12"/>
        <end position="30"/>
    </location>
</feature>
<keyword evidence="1" id="KW-0472">Membrane</keyword>
<dbReference type="Proteomes" id="UP000005388">
    <property type="component" value="Unassembled WGS sequence"/>
</dbReference>
<dbReference type="EMBL" id="AEUZ02000001">
    <property type="protein sequence ID" value="EHJ55912.1"/>
    <property type="molecule type" value="Genomic_DNA"/>
</dbReference>
<keyword evidence="1" id="KW-0812">Transmembrane</keyword>
<keyword evidence="1" id="KW-1133">Transmembrane helix</keyword>
<comment type="caution">
    <text evidence="2">The sequence shown here is derived from an EMBL/GenBank/DDBJ whole genome shotgun (WGS) entry which is preliminary data.</text>
</comment>
<gene>
    <name evidence="2" type="ORF">STRUR_0554</name>
</gene>
<name>G5KD35_9STRE</name>
<reference evidence="2 3" key="1">
    <citation type="journal article" date="2014" name="Int. J. Syst. Evol. Microbiol.">
        <title>Phylogenomics and the dynamic genome evolution of the genus Streptococcus.</title>
        <authorList>
            <consortium name="The Broad Institute Genome Sequencing Platform"/>
            <person name="Richards V.P."/>
            <person name="Palmer S.R."/>
            <person name="Pavinski Bitar P.D."/>
            <person name="Qin X."/>
            <person name="Weinstock G.M."/>
            <person name="Highlander S.K."/>
            <person name="Town C.D."/>
            <person name="Burne R.A."/>
            <person name="Stanhope M.J."/>
        </authorList>
    </citation>
    <scope>NUCLEOTIDE SEQUENCE [LARGE SCALE GENOMIC DNA]</scope>
    <source>
        <strain evidence="2 3">2285-97</strain>
    </source>
</reference>
<accession>G5KD35</accession>
<evidence type="ECO:0000313" key="2">
    <source>
        <dbReference type="EMBL" id="EHJ55912.1"/>
    </source>
</evidence>
<evidence type="ECO:0000256" key="1">
    <source>
        <dbReference type="SAM" id="Phobius"/>
    </source>
</evidence>
<evidence type="ECO:0000313" key="3">
    <source>
        <dbReference type="Proteomes" id="UP000005388"/>
    </source>
</evidence>
<organism evidence="2 3">
    <name type="scientific">Streptococcus urinalis 2285-97</name>
    <dbReference type="NCBI Taxonomy" id="764291"/>
    <lineage>
        <taxon>Bacteria</taxon>
        <taxon>Bacillati</taxon>
        <taxon>Bacillota</taxon>
        <taxon>Bacilli</taxon>
        <taxon>Lactobacillales</taxon>
        <taxon>Streptococcaceae</taxon>
        <taxon>Streptococcus</taxon>
    </lineage>
</organism>
<dbReference type="AlphaFoldDB" id="G5KD35"/>
<protein>
    <submittedName>
        <fullName evidence="2">Uncharacterized protein</fullName>
    </submittedName>
</protein>
<keyword evidence="3" id="KW-1185">Reference proteome</keyword>
<proteinExistence type="predicted"/>
<dbReference type="STRING" id="764291.STRUR_0554"/>